<evidence type="ECO:0000256" key="8">
    <source>
        <dbReference type="RuleBase" id="RU003688"/>
    </source>
</evidence>
<keyword evidence="8" id="KW-0004">4Fe-4S</keyword>
<dbReference type="PIRSF" id="PIRSF000363">
    <property type="entry name" value="Nitrogenase_iron"/>
    <property type="match status" value="1"/>
</dbReference>
<dbReference type="KEGG" id="mrc:R6Y96_00060"/>
<dbReference type="InterPro" id="IPR027417">
    <property type="entry name" value="P-loop_NTPase"/>
</dbReference>
<dbReference type="Gene3D" id="3.40.50.300">
    <property type="entry name" value="P-loop containing nucleotide triphosphate hydrolases"/>
    <property type="match status" value="1"/>
</dbReference>
<sequence>MKQIALYGKGGIGKSTTAANLSAALAEEGLDILQIGCDPKHDSTRMLVHGTWIPTVLDLIRERGDADITVDDVVYRGFAGVRCVEAGGPEPGIGCAGRGIIATFQLLERLDALKGDVIVYDVLGDVVCGGFAMPMREGYAREIYLVTSGELMSIYAANNIARAIARLSRRARSRCSLGGVICNAKNIEGEAELVEEFARRINSRMIAYIPRSRIVQVAELQKRTVIEYAPESEQAGVYRDLARLVYGNDTTSIPTPMEMDEIESFALEFVQV</sequence>
<dbReference type="Pfam" id="PF00142">
    <property type="entry name" value="Fer4_NifH"/>
    <property type="match status" value="1"/>
</dbReference>
<dbReference type="PRINTS" id="PR00091">
    <property type="entry name" value="NITROGNASEII"/>
</dbReference>
<keyword evidence="7 8" id="KW-0411">Iron-sulfur</keyword>
<dbReference type="EMBL" id="CP137642">
    <property type="protein sequence ID" value="WOX57687.1"/>
    <property type="molecule type" value="Genomic_DNA"/>
</dbReference>
<comment type="cofactor">
    <cofactor evidence="1">
        <name>[4Fe-4S] cluster</name>
        <dbReference type="ChEBI" id="CHEBI:49883"/>
    </cofactor>
</comment>
<keyword evidence="5 8" id="KW-0067">ATP-binding</keyword>
<dbReference type="PROSITE" id="PS51026">
    <property type="entry name" value="NIFH_FRXC_3"/>
    <property type="match status" value="1"/>
</dbReference>
<dbReference type="GO" id="GO:0051539">
    <property type="term" value="F:4 iron, 4 sulfur cluster binding"/>
    <property type="evidence" value="ECO:0007669"/>
    <property type="project" value="UniProtKB-KW"/>
</dbReference>
<protein>
    <submittedName>
        <fullName evidence="9">Ni-sirohydrochlorin a,c-diamide reductive cyclase ATP-dependent reductase subunit</fullName>
    </submittedName>
</protein>
<keyword evidence="10" id="KW-1185">Reference proteome</keyword>
<keyword evidence="4 8" id="KW-0547">Nucleotide-binding</keyword>
<dbReference type="InterPro" id="IPR030655">
    <property type="entry name" value="NifH/chlL_CS"/>
</dbReference>
<dbReference type="PANTHER" id="PTHR42864">
    <property type="entry name" value="LIGHT-INDEPENDENT PROTOCHLOROPHYLLIDE REDUCTASE IRON-SULFUR ATP-BINDING PROTEIN"/>
    <property type="match status" value="1"/>
</dbReference>
<evidence type="ECO:0000256" key="4">
    <source>
        <dbReference type="ARBA" id="ARBA00022741"/>
    </source>
</evidence>
<dbReference type="PROSITE" id="PS00692">
    <property type="entry name" value="NIFH_FRXC_2"/>
    <property type="match status" value="1"/>
</dbReference>
<evidence type="ECO:0000313" key="10">
    <source>
        <dbReference type="Proteomes" id="UP001305652"/>
    </source>
</evidence>
<dbReference type="PROSITE" id="PS00746">
    <property type="entry name" value="NIFH_FRXC_1"/>
    <property type="match status" value="1"/>
</dbReference>
<dbReference type="AlphaFoldDB" id="A0AAX4FUX8"/>
<organism evidence="9 10">
    <name type="scientific">Methanoculleus receptaculi</name>
    <dbReference type="NCBI Taxonomy" id="394967"/>
    <lineage>
        <taxon>Archaea</taxon>
        <taxon>Methanobacteriati</taxon>
        <taxon>Methanobacteriota</taxon>
        <taxon>Stenosarchaea group</taxon>
        <taxon>Methanomicrobia</taxon>
        <taxon>Methanomicrobiales</taxon>
        <taxon>Methanomicrobiaceae</taxon>
        <taxon>Methanoculleus</taxon>
    </lineage>
</organism>
<dbReference type="GeneID" id="85731503"/>
<keyword evidence="8" id="KW-0560">Oxidoreductase</keyword>
<dbReference type="NCBIfam" id="NF033200">
    <property type="entry name" value="F430_CfbC"/>
    <property type="match status" value="1"/>
</dbReference>
<dbReference type="SUPFAM" id="SSF52540">
    <property type="entry name" value="P-loop containing nucleoside triphosphate hydrolases"/>
    <property type="match status" value="1"/>
</dbReference>
<gene>
    <name evidence="9" type="primary">cfbC</name>
    <name evidence="9" type="ORF">R6Y96_00060</name>
</gene>
<dbReference type="GO" id="GO:0046872">
    <property type="term" value="F:metal ion binding"/>
    <property type="evidence" value="ECO:0007669"/>
    <property type="project" value="UniProtKB-KW"/>
</dbReference>
<keyword evidence="3 8" id="KW-0479">Metal-binding</keyword>
<evidence type="ECO:0000256" key="7">
    <source>
        <dbReference type="ARBA" id="ARBA00023014"/>
    </source>
</evidence>
<dbReference type="RefSeq" id="WP_318621396.1">
    <property type="nucleotide sequence ID" value="NZ_CP137642.1"/>
</dbReference>
<evidence type="ECO:0000256" key="1">
    <source>
        <dbReference type="ARBA" id="ARBA00001966"/>
    </source>
</evidence>
<proteinExistence type="inferred from homology"/>
<accession>A0AAX4FUX8</accession>
<evidence type="ECO:0000313" key="9">
    <source>
        <dbReference type="EMBL" id="WOX57687.1"/>
    </source>
</evidence>
<evidence type="ECO:0000256" key="2">
    <source>
        <dbReference type="ARBA" id="ARBA00005504"/>
    </source>
</evidence>
<dbReference type="InterPro" id="IPR000392">
    <property type="entry name" value="NifH/frxC"/>
</dbReference>
<dbReference type="Proteomes" id="UP001305652">
    <property type="component" value="Chromosome"/>
</dbReference>
<evidence type="ECO:0000256" key="3">
    <source>
        <dbReference type="ARBA" id="ARBA00022723"/>
    </source>
</evidence>
<reference evidence="9 10" key="1">
    <citation type="submission" date="2023-10" db="EMBL/GenBank/DDBJ databases">
        <title>The complete genome sequence of Methanoculleus receptaculi DSM 18860.</title>
        <authorList>
            <person name="Lai S.-J."/>
            <person name="You Y.-T."/>
            <person name="Chen S.-C."/>
        </authorList>
    </citation>
    <scope>NUCLEOTIDE SEQUENCE [LARGE SCALE GENOMIC DNA]</scope>
    <source>
        <strain evidence="9 10">DSM 18860</strain>
    </source>
</reference>
<evidence type="ECO:0000256" key="5">
    <source>
        <dbReference type="ARBA" id="ARBA00022840"/>
    </source>
</evidence>
<evidence type="ECO:0000256" key="6">
    <source>
        <dbReference type="ARBA" id="ARBA00023004"/>
    </source>
</evidence>
<name>A0AAX4FUX8_9EURY</name>
<keyword evidence="6 8" id="KW-0408">Iron</keyword>
<dbReference type="PANTHER" id="PTHR42864:SF2">
    <property type="entry name" value="LIGHT-INDEPENDENT PROTOCHLOROPHYLLIDE REDUCTASE IRON-SULFUR ATP-BINDING PROTEIN"/>
    <property type="match status" value="1"/>
</dbReference>
<dbReference type="GO" id="GO:0005524">
    <property type="term" value="F:ATP binding"/>
    <property type="evidence" value="ECO:0007669"/>
    <property type="project" value="UniProtKB-KW"/>
</dbReference>
<dbReference type="GO" id="GO:0016491">
    <property type="term" value="F:oxidoreductase activity"/>
    <property type="evidence" value="ECO:0007669"/>
    <property type="project" value="UniProtKB-KW"/>
</dbReference>
<dbReference type="CDD" id="cd02040">
    <property type="entry name" value="NifH"/>
    <property type="match status" value="1"/>
</dbReference>
<comment type="similarity">
    <text evidence="2 8">Belongs to the NifH/BchL/ChlL family.</text>
</comment>